<dbReference type="AlphaFoldDB" id="A0A1I2PV44"/>
<feature type="region of interest" description="Disordered" evidence="1">
    <location>
        <begin position="1"/>
        <end position="38"/>
    </location>
</feature>
<protein>
    <submittedName>
        <fullName evidence="2">Uncharacterized protein</fullName>
    </submittedName>
</protein>
<sequence>MRNANLPEFFGTRPNSVKSQSTASMRSGHGKGEYAPHAALSAMAPGKWDQTIYHHTHPPPLKAN</sequence>
<gene>
    <name evidence="2" type="ORF">SAMN02787118_11726</name>
</gene>
<evidence type="ECO:0000313" key="3">
    <source>
        <dbReference type="Proteomes" id="UP000181942"/>
    </source>
</evidence>
<evidence type="ECO:0000313" key="2">
    <source>
        <dbReference type="EMBL" id="SFG19944.1"/>
    </source>
</evidence>
<name>A0A1I2PV44_9ACTN</name>
<proteinExistence type="predicted"/>
<reference evidence="2 3" key="1">
    <citation type="submission" date="2016-10" db="EMBL/GenBank/DDBJ databases">
        <authorList>
            <person name="de Groot N.N."/>
        </authorList>
    </citation>
    <scope>NUCLEOTIDE SEQUENCE [LARGE SCALE GENOMIC DNA]</scope>
    <source>
        <strain evidence="2 3">OK461</strain>
    </source>
</reference>
<evidence type="ECO:0000256" key="1">
    <source>
        <dbReference type="SAM" id="MobiDB-lite"/>
    </source>
</evidence>
<organism evidence="2 3">
    <name type="scientific">Streptomyces mirabilis</name>
    <dbReference type="NCBI Taxonomy" id="68239"/>
    <lineage>
        <taxon>Bacteria</taxon>
        <taxon>Bacillati</taxon>
        <taxon>Actinomycetota</taxon>
        <taxon>Actinomycetes</taxon>
        <taxon>Kitasatosporales</taxon>
        <taxon>Streptomycetaceae</taxon>
        <taxon>Streptomyces</taxon>
    </lineage>
</organism>
<dbReference type="Proteomes" id="UP000181942">
    <property type="component" value="Unassembled WGS sequence"/>
</dbReference>
<dbReference type="EMBL" id="FONR01000017">
    <property type="protein sequence ID" value="SFG19944.1"/>
    <property type="molecule type" value="Genomic_DNA"/>
</dbReference>
<feature type="compositionally biased region" description="Polar residues" evidence="1">
    <location>
        <begin position="13"/>
        <end position="25"/>
    </location>
</feature>
<accession>A0A1I2PV44</accession>